<proteinExistence type="predicted"/>
<dbReference type="GO" id="GO:0045017">
    <property type="term" value="P:glycerolipid biosynthetic process"/>
    <property type="evidence" value="ECO:0007669"/>
    <property type="project" value="InterPro"/>
</dbReference>
<evidence type="ECO:0000313" key="3">
    <source>
        <dbReference type="EMBL" id="MCM6763524.1"/>
    </source>
</evidence>
<dbReference type="RefSeq" id="WP_251946675.1">
    <property type="nucleotide sequence ID" value="NZ_JAMRYM010000068.1"/>
</dbReference>
<feature type="compositionally biased region" description="Low complexity" evidence="1">
    <location>
        <begin position="449"/>
        <end position="473"/>
    </location>
</feature>
<organism evidence="3 4">
    <name type="scientific">Rathayibacter rubneri</name>
    <dbReference type="NCBI Taxonomy" id="2950106"/>
    <lineage>
        <taxon>Bacteria</taxon>
        <taxon>Bacillati</taxon>
        <taxon>Actinomycetota</taxon>
        <taxon>Actinomycetes</taxon>
        <taxon>Micrococcales</taxon>
        <taxon>Microbacteriaceae</taxon>
        <taxon>Rathayibacter</taxon>
    </lineage>
</organism>
<dbReference type="Proteomes" id="UP001155240">
    <property type="component" value="Unassembled WGS sequence"/>
</dbReference>
<accession>A0A9X2DZD5</accession>
<comment type="caution">
    <text evidence="3">The sequence shown here is derived from an EMBL/GenBank/DDBJ whole genome shotgun (WGS) entry which is preliminary data.</text>
</comment>
<reference evidence="3" key="1">
    <citation type="submission" date="2022-06" db="EMBL/GenBank/DDBJ databases">
        <title>Whole genome shotgun sequencing (WGS) of Rathayibacter sp. ZW T2_19, isolated from stored onions (Allium cepa).</title>
        <authorList>
            <person name="Stoll D.A."/>
            <person name="Huch M."/>
        </authorList>
    </citation>
    <scope>NUCLEOTIDE SEQUENCE</scope>
    <source>
        <strain evidence="3">ZW T2_19</strain>
    </source>
</reference>
<name>A0A9X2DZD5_9MICO</name>
<gene>
    <name evidence="3" type="ORF">NB037_13955</name>
</gene>
<dbReference type="Pfam" id="PF03007">
    <property type="entry name" value="WS_DGAT_cat"/>
    <property type="match status" value="1"/>
</dbReference>
<dbReference type="InterPro" id="IPR004255">
    <property type="entry name" value="O-acyltransferase_WSD1_N"/>
</dbReference>
<keyword evidence="4" id="KW-1185">Reference proteome</keyword>
<evidence type="ECO:0000256" key="1">
    <source>
        <dbReference type="SAM" id="MobiDB-lite"/>
    </source>
</evidence>
<sequence>MTRTPRRSGRAHAEPLRTLDEKFVSNAIAFEAARPVATMVVDSAPFRREDGSLDRELVLTAWERFIVASPPQRQRLVRAPLGLFTPSWVFADSVDVRDHVRFHPGVVEWDPRRTELLTGLFNGPMDPKGPLWDILVVELSTGQLAFPMRIQHVMGDGMFGLMLFTTFTEEKPYDVAPSGGRPLRFPDDPPAPRGPLGLAIAARRTIASSYDSFAEEWADWKRKPLKKRLRRVGGRLIRSPRDVWIRRSGLVQRTVKPKDAAIITVPVQAAKAAARGAGGTLSDLTVALGLHAFAAMHPERSEIATLVPISPQRDRTAEKRNHITMARVSIPVGLGLHESIASVHEQIQHASVTGESGITRGVRDWQGYASYLPVFLRPRYFGHALVEAFTLWPTTEPTDEAALFSSSYLKRLDFAVQVRADLDSRAFVDSVVRSLHELGVPPVDWPEEAPAGALPATSSPSPTTPSSENGTTR</sequence>
<dbReference type="AlphaFoldDB" id="A0A9X2DZD5"/>
<evidence type="ECO:0000259" key="2">
    <source>
        <dbReference type="Pfam" id="PF03007"/>
    </source>
</evidence>
<evidence type="ECO:0000313" key="4">
    <source>
        <dbReference type="Proteomes" id="UP001155240"/>
    </source>
</evidence>
<dbReference type="GO" id="GO:0004144">
    <property type="term" value="F:diacylglycerol O-acyltransferase activity"/>
    <property type="evidence" value="ECO:0007669"/>
    <property type="project" value="InterPro"/>
</dbReference>
<feature type="domain" description="O-acyltransferase WSD1-like N-terminal" evidence="2">
    <location>
        <begin position="54"/>
        <end position="283"/>
    </location>
</feature>
<protein>
    <submittedName>
        <fullName evidence="3">Wax ester/triacylglycerol synthase family O-acyltransferase</fullName>
    </submittedName>
</protein>
<feature type="region of interest" description="Disordered" evidence="1">
    <location>
        <begin position="442"/>
        <end position="473"/>
    </location>
</feature>
<dbReference type="EMBL" id="JAMRYM010000068">
    <property type="protein sequence ID" value="MCM6763524.1"/>
    <property type="molecule type" value="Genomic_DNA"/>
</dbReference>